<organism evidence="2 3">
    <name type="scientific">Microcystis aeruginosa NIES-4325</name>
    <dbReference type="NCBI Taxonomy" id="2569534"/>
    <lineage>
        <taxon>Bacteria</taxon>
        <taxon>Bacillati</taxon>
        <taxon>Cyanobacteriota</taxon>
        <taxon>Cyanophyceae</taxon>
        <taxon>Oscillatoriophycideae</taxon>
        <taxon>Chroococcales</taxon>
        <taxon>Microcystaceae</taxon>
        <taxon>Microcystis</taxon>
    </lineage>
</organism>
<dbReference type="InterPro" id="IPR007345">
    <property type="entry name" value="Polysacch_pyruvyl_Trfase"/>
</dbReference>
<dbReference type="Pfam" id="PF04230">
    <property type="entry name" value="PS_pyruv_trans"/>
    <property type="match status" value="1"/>
</dbReference>
<dbReference type="RefSeq" id="WP_151694833.1">
    <property type="nucleotide sequence ID" value="NZ_BJKP01000003.1"/>
</dbReference>
<gene>
    <name evidence="2" type="ORF">MiAbW_00542</name>
</gene>
<name>A0A5J4F7I4_MICAE</name>
<feature type="domain" description="Polysaccharide pyruvyl transferase" evidence="1">
    <location>
        <begin position="18"/>
        <end position="267"/>
    </location>
</feature>
<sequence length="317" mass="37378">MTNFKYVALLDPSICSPNLGDQIIVDSVQKILDDIFQNLFLIKIQTQDVLSKTSYRYLENSDIKIIGGTNLLSSNMNYYNQWKINLWDSLFIRDVILMGVGWWQYQNKPNLYTKILYHRVLHKGYLHSVRDNYTKRQLESIGINNVVNTACPTMWSLTDEHCEDIPKRKSDSVLVTFTEYNQNQEYDSNLIELLREKYSNIYFWTQQPKDYKYMYSIYGNKAIYVQPSLQALDQVLTLELDYIGTRLHAGVRALQNKKRTLILAVDNRAIEIYKDTNLPVVSRNDWKSITSWIESAYETRIRLPWSSINQWKSQFQS</sequence>
<dbReference type="Proteomes" id="UP000376575">
    <property type="component" value="Unassembled WGS sequence"/>
</dbReference>
<reference evidence="2 3" key="1">
    <citation type="journal article" date="2019" name="FEMS Microbiol. Lett.">
        <title>A novel salt-tolerant genotype illuminates the sucrose gene evolution in freshwater bloom-forming cyanobacterium Microcystis aeruginosa.</title>
        <authorList>
            <person name="Tanabe Y."/>
            <person name="Yamaguchi H."/>
            <person name="Sano T."/>
            <person name="Kawachi M."/>
        </authorList>
    </citation>
    <scope>NUCLEOTIDE SEQUENCE [LARGE SCALE GENOMIC DNA]</scope>
    <source>
        <strain evidence="2 3">NIES-4325</strain>
    </source>
</reference>
<comment type="caution">
    <text evidence="2">The sequence shown here is derived from an EMBL/GenBank/DDBJ whole genome shotgun (WGS) entry which is preliminary data.</text>
</comment>
<dbReference type="AlphaFoldDB" id="A0A5J4F7I4"/>
<evidence type="ECO:0000259" key="1">
    <source>
        <dbReference type="Pfam" id="PF04230"/>
    </source>
</evidence>
<evidence type="ECO:0000313" key="2">
    <source>
        <dbReference type="EMBL" id="GEA26000.1"/>
    </source>
</evidence>
<accession>A0A5J4F7I4</accession>
<evidence type="ECO:0000313" key="3">
    <source>
        <dbReference type="Proteomes" id="UP000376575"/>
    </source>
</evidence>
<protein>
    <recommendedName>
        <fullName evidence="1">Polysaccharide pyruvyl transferase domain-containing protein</fullName>
    </recommendedName>
</protein>
<proteinExistence type="predicted"/>
<dbReference type="EMBL" id="BJKP01000003">
    <property type="protein sequence ID" value="GEA26000.1"/>
    <property type="molecule type" value="Genomic_DNA"/>
</dbReference>